<evidence type="ECO:0000313" key="1">
    <source>
        <dbReference type="EMBL" id="KAJ0010490.1"/>
    </source>
</evidence>
<accession>A0ACC0X5Z3</accession>
<proteinExistence type="predicted"/>
<dbReference type="Proteomes" id="UP001163603">
    <property type="component" value="Chromosome 14"/>
</dbReference>
<reference evidence="2" key="1">
    <citation type="journal article" date="2023" name="G3 (Bethesda)">
        <title>Genome assembly and association tests identify interacting loci associated with vigor, precocity, and sex in interspecific pistachio rootstocks.</title>
        <authorList>
            <person name="Palmer W."/>
            <person name="Jacygrad E."/>
            <person name="Sagayaradj S."/>
            <person name="Cavanaugh K."/>
            <person name="Han R."/>
            <person name="Bertier L."/>
            <person name="Beede B."/>
            <person name="Kafkas S."/>
            <person name="Golino D."/>
            <person name="Preece J."/>
            <person name="Michelmore R."/>
        </authorList>
    </citation>
    <scope>NUCLEOTIDE SEQUENCE [LARGE SCALE GENOMIC DNA]</scope>
</reference>
<gene>
    <name evidence="1" type="ORF">Pint_33652</name>
</gene>
<comment type="caution">
    <text evidence="1">The sequence shown here is derived from an EMBL/GenBank/DDBJ whole genome shotgun (WGS) entry which is preliminary data.</text>
</comment>
<evidence type="ECO:0000313" key="2">
    <source>
        <dbReference type="Proteomes" id="UP001163603"/>
    </source>
</evidence>
<organism evidence="1 2">
    <name type="scientific">Pistacia integerrima</name>
    <dbReference type="NCBI Taxonomy" id="434235"/>
    <lineage>
        <taxon>Eukaryota</taxon>
        <taxon>Viridiplantae</taxon>
        <taxon>Streptophyta</taxon>
        <taxon>Embryophyta</taxon>
        <taxon>Tracheophyta</taxon>
        <taxon>Spermatophyta</taxon>
        <taxon>Magnoliopsida</taxon>
        <taxon>eudicotyledons</taxon>
        <taxon>Gunneridae</taxon>
        <taxon>Pentapetalae</taxon>
        <taxon>rosids</taxon>
        <taxon>malvids</taxon>
        <taxon>Sapindales</taxon>
        <taxon>Anacardiaceae</taxon>
        <taxon>Pistacia</taxon>
    </lineage>
</organism>
<dbReference type="EMBL" id="CM047749">
    <property type="protein sequence ID" value="KAJ0010490.1"/>
    <property type="molecule type" value="Genomic_DNA"/>
</dbReference>
<keyword evidence="2" id="KW-1185">Reference proteome</keyword>
<sequence>MAPSPSPSIFGHPSHRNLRLLTSFTDILKLVLYLILFLVPKQPVVSQSIIKNLPGFPGNLPFKLETGYVGVGYLEEVQLFYYFIESERSPKDDPLLLWLTGGPGCSALSALFYEIGPLTFNYANSSGNSPQLLINPYSWTKVANIIFLDAPVGTGFSYAKTSVGYNIGDLTSASQTYEFLRKWHLDHPKFLSNPLYVSGDSYSGMTVPIIVQIIYNGIKEGDVPLMNIKGYVLGNPFTDVKTDLNSRIIFAHREGLLSKQLYESTKINCKGEYMRPDTNNSLCMGDLEVVNKVNIILISRAWKKYICLKCWNQSVVHSLPKPIGHPSFLQGEHSMDVHLSTPQLLGQWCRVNVLSSNYNYLWSYIWANDQTVQKALNVREGTIKEWERCNSSFSSTYVHDIITSIDYQRNLTRITTYRALIYSGDHDMVIPYVGTQEWIESLGLSLSNDWEPWFVDGQTAGYNLMYSLKKYSLTYVTVKARGAGHTAPEYRPKECLAMIDRWFAYYPL</sequence>
<name>A0ACC0X5Z3_9ROSI</name>
<protein>
    <submittedName>
        <fullName evidence="1">Uncharacterized protein</fullName>
    </submittedName>
</protein>